<feature type="region of interest" description="Disordered" evidence="1">
    <location>
        <begin position="1"/>
        <end position="24"/>
    </location>
</feature>
<keyword evidence="2" id="KW-0812">Transmembrane</keyword>
<dbReference type="Proteomes" id="UP001472866">
    <property type="component" value="Chromosome 14"/>
</dbReference>
<protein>
    <submittedName>
        <fullName evidence="3">Uncharacterized protein</fullName>
    </submittedName>
</protein>
<keyword evidence="2" id="KW-0472">Membrane</keyword>
<evidence type="ECO:0000256" key="2">
    <source>
        <dbReference type="SAM" id="Phobius"/>
    </source>
</evidence>
<feature type="transmembrane region" description="Helical" evidence="2">
    <location>
        <begin position="118"/>
        <end position="137"/>
    </location>
</feature>
<feature type="transmembrane region" description="Helical" evidence="2">
    <location>
        <begin position="52"/>
        <end position="75"/>
    </location>
</feature>
<reference evidence="3 4" key="1">
    <citation type="submission" date="2024-03" db="EMBL/GenBank/DDBJ databases">
        <title>Complete genome sequence of the green alga Chloropicon roscoffensis RCC1871.</title>
        <authorList>
            <person name="Lemieux C."/>
            <person name="Pombert J.-F."/>
            <person name="Otis C."/>
            <person name="Turmel M."/>
        </authorList>
    </citation>
    <scope>NUCLEOTIDE SEQUENCE [LARGE SCALE GENOMIC DNA]</scope>
    <source>
        <strain evidence="3 4">RCC1871</strain>
    </source>
</reference>
<name>A0AAX4PK27_9CHLO</name>
<gene>
    <name evidence="3" type="ORF">HKI87_14g77960</name>
</gene>
<evidence type="ECO:0000313" key="3">
    <source>
        <dbReference type="EMBL" id="WZN66231.1"/>
    </source>
</evidence>
<dbReference type="EMBL" id="CP151514">
    <property type="protein sequence ID" value="WZN66231.1"/>
    <property type="molecule type" value="Genomic_DNA"/>
</dbReference>
<feature type="compositionally biased region" description="Acidic residues" evidence="1">
    <location>
        <begin position="1"/>
        <end position="10"/>
    </location>
</feature>
<evidence type="ECO:0000313" key="4">
    <source>
        <dbReference type="Proteomes" id="UP001472866"/>
    </source>
</evidence>
<proteinExistence type="predicted"/>
<keyword evidence="4" id="KW-1185">Reference proteome</keyword>
<feature type="transmembrane region" description="Helical" evidence="2">
    <location>
        <begin position="149"/>
        <end position="171"/>
    </location>
</feature>
<accession>A0AAX4PK27</accession>
<evidence type="ECO:0000256" key="1">
    <source>
        <dbReference type="SAM" id="MobiDB-lite"/>
    </source>
</evidence>
<keyword evidence="2" id="KW-1133">Transmembrane helix</keyword>
<feature type="compositionally biased region" description="Basic and acidic residues" evidence="1">
    <location>
        <begin position="11"/>
        <end position="24"/>
    </location>
</feature>
<feature type="transmembrane region" description="Helical" evidence="2">
    <location>
        <begin position="87"/>
        <end position="106"/>
    </location>
</feature>
<sequence>MASGDEEADEERLLREGVAEASRRSAAEVDVEEAMPKKKKKLVLWRGSARRLVLLDPILFAKKTALVFAASYLLIPLIAEKAEMPAWIYASLLVLIHVGVLIIYLYRVRLRSLDMDRISLGARVLGLGFTTWLLFAVSGWQDREDLVKLSWQMLALCAVHTVLLALLMVAVEPAGQDR</sequence>
<organism evidence="3 4">
    <name type="scientific">Chloropicon roscoffensis</name>
    <dbReference type="NCBI Taxonomy" id="1461544"/>
    <lineage>
        <taxon>Eukaryota</taxon>
        <taxon>Viridiplantae</taxon>
        <taxon>Chlorophyta</taxon>
        <taxon>Chloropicophyceae</taxon>
        <taxon>Chloropicales</taxon>
        <taxon>Chloropicaceae</taxon>
        <taxon>Chloropicon</taxon>
    </lineage>
</organism>
<dbReference type="AlphaFoldDB" id="A0AAX4PK27"/>